<evidence type="ECO:0000313" key="1">
    <source>
        <dbReference type="EMBL" id="SVB84553.1"/>
    </source>
</evidence>
<name>A0A382HCS7_9ZZZZ</name>
<protein>
    <submittedName>
        <fullName evidence="1">Uncharacterized protein</fullName>
    </submittedName>
</protein>
<accession>A0A382HCS7</accession>
<dbReference type="EMBL" id="UINC01060244">
    <property type="protein sequence ID" value="SVB84553.1"/>
    <property type="molecule type" value="Genomic_DNA"/>
</dbReference>
<sequence>MSKTASLLIHAAKIDENYTNKEKLIVEKTLLELGAN</sequence>
<feature type="non-terminal residue" evidence="1">
    <location>
        <position position="36"/>
    </location>
</feature>
<proteinExistence type="predicted"/>
<dbReference type="AlphaFoldDB" id="A0A382HCS7"/>
<reference evidence="1" key="1">
    <citation type="submission" date="2018-05" db="EMBL/GenBank/DDBJ databases">
        <authorList>
            <person name="Lanie J.A."/>
            <person name="Ng W.-L."/>
            <person name="Kazmierczak K.M."/>
            <person name="Andrzejewski T.M."/>
            <person name="Davidsen T.M."/>
            <person name="Wayne K.J."/>
            <person name="Tettelin H."/>
            <person name="Glass J.I."/>
            <person name="Rusch D."/>
            <person name="Podicherti R."/>
            <person name="Tsui H.-C.T."/>
            <person name="Winkler M.E."/>
        </authorList>
    </citation>
    <scope>NUCLEOTIDE SEQUENCE</scope>
</reference>
<organism evidence="1">
    <name type="scientific">marine metagenome</name>
    <dbReference type="NCBI Taxonomy" id="408172"/>
    <lineage>
        <taxon>unclassified sequences</taxon>
        <taxon>metagenomes</taxon>
        <taxon>ecological metagenomes</taxon>
    </lineage>
</organism>
<gene>
    <name evidence="1" type="ORF">METZ01_LOCUS237407</name>
</gene>